<evidence type="ECO:0000313" key="3">
    <source>
        <dbReference type="EMBL" id="KAJ7974305.1"/>
    </source>
</evidence>
<accession>A0AAD7VG59</accession>
<gene>
    <name evidence="3" type="ORF">O6P43_004396</name>
</gene>
<dbReference type="GO" id="GO:0016747">
    <property type="term" value="F:acyltransferase activity, transferring groups other than amino-acyl groups"/>
    <property type="evidence" value="ECO:0007669"/>
    <property type="project" value="UniProtKB-ARBA"/>
</dbReference>
<proteinExistence type="predicted"/>
<evidence type="ECO:0000313" key="4">
    <source>
        <dbReference type="Proteomes" id="UP001163823"/>
    </source>
</evidence>
<dbReference type="Gene3D" id="3.30.559.10">
    <property type="entry name" value="Chloramphenicol acetyltransferase-like domain"/>
    <property type="match status" value="1"/>
</dbReference>
<evidence type="ECO:0000256" key="2">
    <source>
        <dbReference type="ARBA" id="ARBA00023315"/>
    </source>
</evidence>
<dbReference type="KEGG" id="qsa:O6P43_004396"/>
<keyword evidence="1" id="KW-0808">Transferase</keyword>
<dbReference type="PANTHER" id="PTHR31625">
    <property type="match status" value="1"/>
</dbReference>
<keyword evidence="2" id="KW-0012">Acyltransferase</keyword>
<dbReference type="AlphaFoldDB" id="A0AAD7VG59"/>
<sequence>MSNNHRRRFCSSSLPPELNPFFDRNVVEDTNGLDMLYINQWIALAAGSKPNQSNARSLRILSNTRDQNQSPDLVGATFQLSRADLHKLKKRKLKNGAVLDGAEDLLTKLGSVSLSKRVIGVAGSNRFGVYGTDFGWGKPVKVEITSLDKSGAIAKAENGDGNGGVEVGLVFNKDEMELFASVFHSGLEVLPYE</sequence>
<keyword evidence="4" id="KW-1185">Reference proteome</keyword>
<dbReference type="Proteomes" id="UP001163823">
    <property type="component" value="Chromosome 3"/>
</dbReference>
<organism evidence="3 4">
    <name type="scientific">Quillaja saponaria</name>
    <name type="common">Soap bark tree</name>
    <dbReference type="NCBI Taxonomy" id="32244"/>
    <lineage>
        <taxon>Eukaryota</taxon>
        <taxon>Viridiplantae</taxon>
        <taxon>Streptophyta</taxon>
        <taxon>Embryophyta</taxon>
        <taxon>Tracheophyta</taxon>
        <taxon>Spermatophyta</taxon>
        <taxon>Magnoliopsida</taxon>
        <taxon>eudicotyledons</taxon>
        <taxon>Gunneridae</taxon>
        <taxon>Pentapetalae</taxon>
        <taxon>rosids</taxon>
        <taxon>fabids</taxon>
        <taxon>Fabales</taxon>
        <taxon>Quillajaceae</taxon>
        <taxon>Quillaja</taxon>
    </lineage>
</organism>
<dbReference type="EMBL" id="JARAOO010000003">
    <property type="protein sequence ID" value="KAJ7974305.1"/>
    <property type="molecule type" value="Genomic_DNA"/>
</dbReference>
<comment type="caution">
    <text evidence="3">The sequence shown here is derived from an EMBL/GenBank/DDBJ whole genome shotgun (WGS) entry which is preliminary data.</text>
</comment>
<reference evidence="3" key="1">
    <citation type="journal article" date="2023" name="Science">
        <title>Elucidation of the pathway for biosynthesis of saponin adjuvants from the soapbark tree.</title>
        <authorList>
            <person name="Reed J."/>
            <person name="Orme A."/>
            <person name="El-Demerdash A."/>
            <person name="Owen C."/>
            <person name="Martin L.B.B."/>
            <person name="Misra R.C."/>
            <person name="Kikuchi S."/>
            <person name="Rejzek M."/>
            <person name="Martin A.C."/>
            <person name="Harkess A."/>
            <person name="Leebens-Mack J."/>
            <person name="Louveau T."/>
            <person name="Stephenson M.J."/>
            <person name="Osbourn A."/>
        </authorList>
    </citation>
    <scope>NUCLEOTIDE SEQUENCE</scope>
    <source>
        <strain evidence="3">S10</strain>
    </source>
</reference>
<evidence type="ECO:0000256" key="1">
    <source>
        <dbReference type="ARBA" id="ARBA00022679"/>
    </source>
</evidence>
<dbReference type="Pfam" id="PF02458">
    <property type="entry name" value="Transferase"/>
    <property type="match status" value="1"/>
</dbReference>
<name>A0AAD7VG59_QUISA</name>
<protein>
    <submittedName>
        <fullName evidence="3">Phenolic glucoside malonyltransferase</fullName>
    </submittedName>
</protein>
<dbReference type="InterPro" id="IPR023213">
    <property type="entry name" value="CAT-like_dom_sf"/>
</dbReference>
<dbReference type="InterPro" id="IPR051504">
    <property type="entry name" value="Plant_metabolite_acyltrans"/>
</dbReference>